<sequence>MSYGVFGVLRQSVDQGLDPIDPRFSFFIRALNPKDPSLALVEFLQARFKNIETGFHHYKSLFMASFPSWRTRLRLLRSRRVPNFMLVLFATVLHMSGSICLRASLHLQPTYDCLG</sequence>
<proteinExistence type="predicted"/>
<dbReference type="EMBL" id="AMZH03010442">
    <property type="protein sequence ID" value="RRT54747.1"/>
    <property type="molecule type" value="Genomic_DNA"/>
</dbReference>
<reference evidence="2 3" key="1">
    <citation type="journal article" date="2014" name="Agronomy (Basel)">
        <title>A Draft Genome Sequence for Ensete ventricosum, the Drought-Tolerant Tree Against Hunger.</title>
        <authorList>
            <person name="Harrison J."/>
            <person name="Moore K.A."/>
            <person name="Paszkiewicz K."/>
            <person name="Jones T."/>
            <person name="Grant M."/>
            <person name="Ambacheew D."/>
            <person name="Muzemil S."/>
            <person name="Studholme D.J."/>
        </authorList>
    </citation>
    <scope>NUCLEOTIDE SEQUENCE [LARGE SCALE GENOMIC DNA]</scope>
</reference>
<protein>
    <submittedName>
        <fullName evidence="2">Uncharacterized protein</fullName>
    </submittedName>
</protein>
<dbReference type="AlphaFoldDB" id="A0A426YSQ0"/>
<evidence type="ECO:0000313" key="2">
    <source>
        <dbReference type="EMBL" id="RRT54747.1"/>
    </source>
</evidence>
<comment type="caution">
    <text evidence="2">The sequence shown here is derived from an EMBL/GenBank/DDBJ whole genome shotgun (WGS) entry which is preliminary data.</text>
</comment>
<organism evidence="2 3">
    <name type="scientific">Ensete ventricosum</name>
    <name type="common">Abyssinian banana</name>
    <name type="synonym">Musa ensete</name>
    <dbReference type="NCBI Taxonomy" id="4639"/>
    <lineage>
        <taxon>Eukaryota</taxon>
        <taxon>Viridiplantae</taxon>
        <taxon>Streptophyta</taxon>
        <taxon>Embryophyta</taxon>
        <taxon>Tracheophyta</taxon>
        <taxon>Spermatophyta</taxon>
        <taxon>Magnoliopsida</taxon>
        <taxon>Liliopsida</taxon>
        <taxon>Zingiberales</taxon>
        <taxon>Musaceae</taxon>
        <taxon>Ensete</taxon>
    </lineage>
</organism>
<keyword evidence="1" id="KW-0472">Membrane</keyword>
<keyword evidence="1" id="KW-0812">Transmembrane</keyword>
<feature type="transmembrane region" description="Helical" evidence="1">
    <location>
        <begin position="84"/>
        <end position="105"/>
    </location>
</feature>
<keyword evidence="1" id="KW-1133">Transmembrane helix</keyword>
<evidence type="ECO:0000256" key="1">
    <source>
        <dbReference type="SAM" id="Phobius"/>
    </source>
</evidence>
<accession>A0A426YSQ0</accession>
<evidence type="ECO:0000313" key="3">
    <source>
        <dbReference type="Proteomes" id="UP000287651"/>
    </source>
</evidence>
<name>A0A426YSQ0_ENSVE</name>
<dbReference type="Proteomes" id="UP000287651">
    <property type="component" value="Unassembled WGS sequence"/>
</dbReference>
<gene>
    <name evidence="2" type="ORF">B296_00039437</name>
</gene>